<accession>Q12QP7</accession>
<dbReference type="eggNOG" id="ENOG502ZZ0F">
    <property type="taxonomic scope" value="Bacteria"/>
</dbReference>
<keyword evidence="1" id="KW-0812">Transmembrane</keyword>
<feature type="transmembrane region" description="Helical" evidence="1">
    <location>
        <begin position="55"/>
        <end position="73"/>
    </location>
</feature>
<name>Q12QP7_SHEDO</name>
<organism evidence="2 3">
    <name type="scientific">Shewanella denitrificans (strain OS217 / ATCC BAA-1090 / DSM 15013)</name>
    <dbReference type="NCBI Taxonomy" id="318161"/>
    <lineage>
        <taxon>Bacteria</taxon>
        <taxon>Pseudomonadati</taxon>
        <taxon>Pseudomonadota</taxon>
        <taxon>Gammaproteobacteria</taxon>
        <taxon>Alteromonadales</taxon>
        <taxon>Shewanellaceae</taxon>
        <taxon>Shewanella</taxon>
    </lineage>
</organism>
<dbReference type="InterPro" id="IPR021438">
    <property type="entry name" value="DUF3087"/>
</dbReference>
<gene>
    <name evidence="2" type="ordered locus">Sden_0941</name>
</gene>
<dbReference type="Proteomes" id="UP000001982">
    <property type="component" value="Chromosome"/>
</dbReference>
<feature type="transmembrane region" description="Helical" evidence="1">
    <location>
        <begin position="21"/>
        <end position="43"/>
    </location>
</feature>
<dbReference type="STRING" id="318161.Sden_0941"/>
<reference evidence="2 3" key="1">
    <citation type="submission" date="2006-03" db="EMBL/GenBank/DDBJ databases">
        <title>Complete sequence of Shewanella denitrificans OS217.</title>
        <authorList>
            <consortium name="US DOE Joint Genome Institute"/>
            <person name="Copeland A."/>
            <person name="Lucas S."/>
            <person name="Lapidus A."/>
            <person name="Barry K."/>
            <person name="Detter J.C."/>
            <person name="Glavina del Rio T."/>
            <person name="Hammon N."/>
            <person name="Israni S."/>
            <person name="Dalin E."/>
            <person name="Tice H."/>
            <person name="Pitluck S."/>
            <person name="Brettin T."/>
            <person name="Bruce D."/>
            <person name="Han C."/>
            <person name="Tapia R."/>
            <person name="Gilna P."/>
            <person name="Kiss H."/>
            <person name="Schmutz J."/>
            <person name="Larimer F."/>
            <person name="Land M."/>
            <person name="Hauser L."/>
            <person name="Kyrpides N."/>
            <person name="Lykidis A."/>
            <person name="Richardson P."/>
        </authorList>
    </citation>
    <scope>NUCLEOTIDE SEQUENCE [LARGE SCALE GENOMIC DNA]</scope>
    <source>
        <strain evidence="3">OS217 / ATCC BAA-1090 / DSM 15013</strain>
    </source>
</reference>
<dbReference type="HOGENOM" id="CLU_131508_1_0_6"/>
<keyword evidence="3" id="KW-1185">Reference proteome</keyword>
<keyword evidence="1" id="KW-1133">Transmembrane helix</keyword>
<dbReference type="AlphaFoldDB" id="Q12QP7"/>
<dbReference type="RefSeq" id="WP_011495393.1">
    <property type="nucleotide sequence ID" value="NC_007954.1"/>
</dbReference>
<evidence type="ECO:0000256" key="1">
    <source>
        <dbReference type="SAM" id="Phobius"/>
    </source>
</evidence>
<protein>
    <recommendedName>
        <fullName evidence="4">DUF3087 domain-containing protein</fullName>
    </recommendedName>
</protein>
<evidence type="ECO:0000313" key="2">
    <source>
        <dbReference type="EMBL" id="ABE54229.1"/>
    </source>
</evidence>
<dbReference type="Pfam" id="PF11286">
    <property type="entry name" value="DUF3087"/>
    <property type="match status" value="1"/>
</dbReference>
<sequence length="174" mass="19522">MNLQHIDKAIYRQRSNKIMMALVAALSLSSLAYGAILIALFGQGSVEGIESTGNFHWNLLGVVAGVVSCALGMNHLKQHAFMKEAYYVWRLKQLQNQIYRKLAKIKLAAKQDDTKALSILSFYYQSLRQVYLLDDNTLTLAKLDADISQLNDKLQRLGLSLEGQSLSLEQLKAF</sequence>
<evidence type="ECO:0000313" key="3">
    <source>
        <dbReference type="Proteomes" id="UP000001982"/>
    </source>
</evidence>
<proteinExistence type="predicted"/>
<evidence type="ECO:0008006" key="4">
    <source>
        <dbReference type="Google" id="ProtNLM"/>
    </source>
</evidence>
<dbReference type="KEGG" id="sdn:Sden_0941"/>
<dbReference type="EMBL" id="CP000302">
    <property type="protein sequence ID" value="ABE54229.1"/>
    <property type="molecule type" value="Genomic_DNA"/>
</dbReference>
<dbReference type="OrthoDB" id="6118114at2"/>
<keyword evidence="1" id="KW-0472">Membrane</keyword>